<dbReference type="InterPro" id="IPR003313">
    <property type="entry name" value="AraC-bd"/>
</dbReference>
<dbReference type="InterPro" id="IPR037923">
    <property type="entry name" value="HTH-like"/>
</dbReference>
<organism evidence="5 6">
    <name type="scientific">Metabacillus niabensis</name>
    <dbReference type="NCBI Taxonomy" id="324854"/>
    <lineage>
        <taxon>Bacteria</taxon>
        <taxon>Bacillati</taxon>
        <taxon>Bacillota</taxon>
        <taxon>Bacilli</taxon>
        <taxon>Bacillales</taxon>
        <taxon>Bacillaceae</taxon>
        <taxon>Metabacillus</taxon>
    </lineage>
</organism>
<proteinExistence type="predicted"/>
<evidence type="ECO:0000256" key="2">
    <source>
        <dbReference type="ARBA" id="ARBA00023125"/>
    </source>
</evidence>
<reference evidence="5 6" key="1">
    <citation type="submission" date="2023-07" db="EMBL/GenBank/DDBJ databases">
        <title>Genomic Encyclopedia of Type Strains, Phase IV (KMG-IV): sequencing the most valuable type-strain genomes for metagenomic binning, comparative biology and taxonomic classification.</title>
        <authorList>
            <person name="Goeker M."/>
        </authorList>
    </citation>
    <scope>NUCLEOTIDE SEQUENCE [LARGE SCALE GENOMIC DNA]</scope>
    <source>
        <strain evidence="5 6">DSM 17723</strain>
    </source>
</reference>
<dbReference type="EMBL" id="JAUSTZ010000003">
    <property type="protein sequence ID" value="MDQ0225809.1"/>
    <property type="molecule type" value="Genomic_DNA"/>
</dbReference>
<comment type="caution">
    <text evidence="5">The sequence shown here is derived from an EMBL/GenBank/DDBJ whole genome shotgun (WGS) entry which is preliminary data.</text>
</comment>
<dbReference type="SUPFAM" id="SSF46689">
    <property type="entry name" value="Homeodomain-like"/>
    <property type="match status" value="2"/>
</dbReference>
<keyword evidence="1" id="KW-0805">Transcription regulation</keyword>
<dbReference type="Pfam" id="PF12833">
    <property type="entry name" value="HTH_18"/>
    <property type="match status" value="1"/>
</dbReference>
<gene>
    <name evidence="5" type="ORF">J2S02_002153</name>
</gene>
<dbReference type="PROSITE" id="PS01124">
    <property type="entry name" value="HTH_ARAC_FAMILY_2"/>
    <property type="match status" value="1"/>
</dbReference>
<dbReference type="InterPro" id="IPR009057">
    <property type="entry name" value="Homeodomain-like_sf"/>
</dbReference>
<evidence type="ECO:0000256" key="3">
    <source>
        <dbReference type="ARBA" id="ARBA00023163"/>
    </source>
</evidence>
<name>A0ABT9Z0M6_9BACI</name>
<dbReference type="Pfam" id="PF02311">
    <property type="entry name" value="AraC_binding"/>
    <property type="match status" value="1"/>
</dbReference>
<dbReference type="CDD" id="cd06986">
    <property type="entry name" value="cupin_MmsR-like_N"/>
    <property type="match status" value="1"/>
</dbReference>
<keyword evidence="3" id="KW-0804">Transcription</keyword>
<accession>A0ABT9Z0M6</accession>
<evidence type="ECO:0000313" key="6">
    <source>
        <dbReference type="Proteomes" id="UP001232245"/>
    </source>
</evidence>
<dbReference type="SUPFAM" id="SSF51215">
    <property type="entry name" value="Regulatory protein AraC"/>
    <property type="match status" value="1"/>
</dbReference>
<keyword evidence="2" id="KW-0238">DNA-binding</keyword>
<evidence type="ECO:0000256" key="1">
    <source>
        <dbReference type="ARBA" id="ARBA00023015"/>
    </source>
</evidence>
<dbReference type="SMART" id="SM00342">
    <property type="entry name" value="HTH_ARAC"/>
    <property type="match status" value="1"/>
</dbReference>
<keyword evidence="6" id="KW-1185">Reference proteome</keyword>
<protein>
    <submittedName>
        <fullName evidence="5">AraC-like DNA-binding protein</fullName>
    </submittedName>
</protein>
<dbReference type="Proteomes" id="UP001232245">
    <property type="component" value="Unassembled WGS sequence"/>
</dbReference>
<dbReference type="InterPro" id="IPR018060">
    <property type="entry name" value="HTH_AraC"/>
</dbReference>
<dbReference type="Gene3D" id="2.60.120.280">
    <property type="entry name" value="Regulatory protein AraC"/>
    <property type="match status" value="1"/>
</dbReference>
<dbReference type="PANTHER" id="PTHR43280">
    <property type="entry name" value="ARAC-FAMILY TRANSCRIPTIONAL REGULATOR"/>
    <property type="match status" value="1"/>
</dbReference>
<evidence type="ECO:0000313" key="5">
    <source>
        <dbReference type="EMBL" id="MDQ0225809.1"/>
    </source>
</evidence>
<feature type="domain" description="HTH araC/xylS-type" evidence="4">
    <location>
        <begin position="172"/>
        <end position="270"/>
    </location>
</feature>
<evidence type="ECO:0000259" key="4">
    <source>
        <dbReference type="PROSITE" id="PS01124"/>
    </source>
</evidence>
<dbReference type="Gene3D" id="1.10.10.60">
    <property type="entry name" value="Homeodomain-like"/>
    <property type="match status" value="2"/>
</dbReference>
<dbReference type="PANTHER" id="PTHR43280:SF2">
    <property type="entry name" value="HTH-TYPE TRANSCRIPTIONAL REGULATOR EXSA"/>
    <property type="match status" value="1"/>
</dbReference>
<sequence>MRYIFNNHRENDSIYLYSGGYDPCEKGHTYGPTVRSGYMLHYVRTGKGIFTSEGKKYHLKEGDFFFIEPNKVIKYEADNQMPWSTYWIGFRGSLIKDYIRRTSISRFNPIFNIEKAGQIKDKLSEIIEISMIKEDNDLLLNAKLLEILYLLTNLFPNIKEKNAERNGNMLFVLALQFIRNNFETDIQISEIANSLAIDRTYLHRLFKKELGVSPKEYLTECRIRKAKDLLKTTDLPISTVAKSSGYEDTQQFSKVFKHQTTYTPTQYRNQTI</sequence>
<dbReference type="RefSeq" id="WP_174880120.1">
    <property type="nucleotide sequence ID" value="NZ_CADEPK010000101.1"/>
</dbReference>